<gene>
    <name evidence="3" type="ORF">B0F90DRAFT_1705693</name>
</gene>
<keyword evidence="4" id="KW-1185">Reference proteome</keyword>
<feature type="domain" description="Bud22" evidence="2">
    <location>
        <begin position="34"/>
        <end position="170"/>
    </location>
</feature>
<dbReference type="Pfam" id="PF09073">
    <property type="entry name" value="BUD22"/>
    <property type="match status" value="1"/>
</dbReference>
<accession>A0AAD4QQB6</accession>
<dbReference type="Proteomes" id="UP001203297">
    <property type="component" value="Unassembled WGS sequence"/>
</dbReference>
<feature type="compositionally biased region" description="Low complexity" evidence="1">
    <location>
        <begin position="205"/>
        <end position="224"/>
    </location>
</feature>
<evidence type="ECO:0000313" key="3">
    <source>
        <dbReference type="EMBL" id="KAI0304433.1"/>
    </source>
</evidence>
<evidence type="ECO:0000259" key="2">
    <source>
        <dbReference type="Pfam" id="PF09073"/>
    </source>
</evidence>
<organism evidence="3 4">
    <name type="scientific">Multifurca ochricompacta</name>
    <dbReference type="NCBI Taxonomy" id="376703"/>
    <lineage>
        <taxon>Eukaryota</taxon>
        <taxon>Fungi</taxon>
        <taxon>Dikarya</taxon>
        <taxon>Basidiomycota</taxon>
        <taxon>Agaricomycotina</taxon>
        <taxon>Agaricomycetes</taxon>
        <taxon>Russulales</taxon>
        <taxon>Russulaceae</taxon>
        <taxon>Multifurca</taxon>
    </lineage>
</organism>
<feature type="region of interest" description="Disordered" evidence="1">
    <location>
        <begin position="167"/>
        <end position="255"/>
    </location>
</feature>
<sequence>MHFSTNPRGRGIKRKHSSPSAGGDAKKILGKLFHCLKEVKKAAKKAKAFETRKIVKRLKSSGNVSLRKKSPDKGMLSKELDVLKTINHDRIGTLALRNKLKKDKFLSSEPSVQMAISEVLASDTIPASEGILAKLETRLLSSKPLSEGVTTAISSLYVALELKQDNGNGVEEGPSRPHKLPKVNIPAATEPRATLDLSEGTTQHSFVGSGSRRGTSVSRSVSVSDQELGNSGAPDINTSEDHDLLTNGHSPPHAG</sequence>
<dbReference type="AlphaFoldDB" id="A0AAD4QQB6"/>
<proteinExistence type="predicted"/>
<reference evidence="3" key="1">
    <citation type="journal article" date="2022" name="New Phytol.">
        <title>Evolutionary transition to the ectomycorrhizal habit in the genomes of a hyperdiverse lineage of mushroom-forming fungi.</title>
        <authorList>
            <person name="Looney B."/>
            <person name="Miyauchi S."/>
            <person name="Morin E."/>
            <person name="Drula E."/>
            <person name="Courty P.E."/>
            <person name="Kohler A."/>
            <person name="Kuo A."/>
            <person name="LaButti K."/>
            <person name="Pangilinan J."/>
            <person name="Lipzen A."/>
            <person name="Riley R."/>
            <person name="Andreopoulos W."/>
            <person name="He G."/>
            <person name="Johnson J."/>
            <person name="Nolan M."/>
            <person name="Tritt A."/>
            <person name="Barry K.W."/>
            <person name="Grigoriev I.V."/>
            <person name="Nagy L.G."/>
            <person name="Hibbett D."/>
            <person name="Henrissat B."/>
            <person name="Matheny P.B."/>
            <person name="Labbe J."/>
            <person name="Martin F.M."/>
        </authorList>
    </citation>
    <scope>NUCLEOTIDE SEQUENCE</scope>
    <source>
        <strain evidence="3">BPL690</strain>
    </source>
</reference>
<feature type="region of interest" description="Disordered" evidence="1">
    <location>
        <begin position="1"/>
        <end position="25"/>
    </location>
</feature>
<evidence type="ECO:0000256" key="1">
    <source>
        <dbReference type="SAM" id="MobiDB-lite"/>
    </source>
</evidence>
<dbReference type="EMBL" id="WTXG01000007">
    <property type="protein sequence ID" value="KAI0304433.1"/>
    <property type="molecule type" value="Genomic_DNA"/>
</dbReference>
<protein>
    <recommendedName>
        <fullName evidence="2">Bud22 domain-containing protein</fullName>
    </recommendedName>
</protein>
<comment type="caution">
    <text evidence="3">The sequence shown here is derived from an EMBL/GenBank/DDBJ whole genome shotgun (WGS) entry which is preliminary data.</text>
</comment>
<dbReference type="InterPro" id="IPR015158">
    <property type="entry name" value="Bud22_dom"/>
</dbReference>
<name>A0AAD4QQB6_9AGAM</name>
<evidence type="ECO:0000313" key="4">
    <source>
        <dbReference type="Proteomes" id="UP001203297"/>
    </source>
</evidence>